<evidence type="ECO:0000256" key="1">
    <source>
        <dbReference type="ARBA" id="ARBA00005949"/>
    </source>
</evidence>
<feature type="repeat" description="ANK" evidence="4">
    <location>
        <begin position="55"/>
        <end position="83"/>
    </location>
</feature>
<evidence type="ECO:0000313" key="6">
    <source>
        <dbReference type="Proteomes" id="UP001164746"/>
    </source>
</evidence>
<evidence type="ECO:0000256" key="2">
    <source>
        <dbReference type="ARBA" id="ARBA00022737"/>
    </source>
</evidence>
<feature type="repeat" description="ANK" evidence="4">
    <location>
        <begin position="1"/>
        <end position="31"/>
    </location>
</feature>
<dbReference type="InterPro" id="IPR051573">
    <property type="entry name" value="Ankyrin-SOCS_box_domain"/>
</dbReference>
<keyword evidence="2" id="KW-0677">Repeat</keyword>
<protein>
    <submittedName>
        <fullName evidence="5">ASB13-like protein</fullName>
    </submittedName>
</protein>
<keyword evidence="6" id="KW-1185">Reference proteome</keyword>
<dbReference type="Proteomes" id="UP001164746">
    <property type="component" value="Chromosome 2"/>
</dbReference>
<keyword evidence="3 4" id="KW-0040">ANK repeat</keyword>
<gene>
    <name evidence="5" type="ORF">MAR_029715</name>
</gene>
<dbReference type="PANTHER" id="PTHR24136:SF15">
    <property type="entry name" value="ANK_REP_REGION DOMAIN-CONTAINING PROTEIN"/>
    <property type="match status" value="1"/>
</dbReference>
<dbReference type="SMART" id="SM00248">
    <property type="entry name" value="ANK"/>
    <property type="match status" value="2"/>
</dbReference>
<sequence length="105" mass="11148">RYPLHAACAKGDAALVNDLIHAGHQVNETNFDLVQPLHEACFRGSIECVNGRNIDGATPLSDACSSGSVECVQMLLTNGADVNPQLLLSSPLHEAVLRGKWTVAI</sequence>
<feature type="non-terminal residue" evidence="5">
    <location>
        <position position="105"/>
    </location>
</feature>
<dbReference type="Pfam" id="PF12796">
    <property type="entry name" value="Ank_2"/>
    <property type="match status" value="1"/>
</dbReference>
<organism evidence="5 6">
    <name type="scientific">Mya arenaria</name>
    <name type="common">Soft-shell clam</name>
    <dbReference type="NCBI Taxonomy" id="6604"/>
    <lineage>
        <taxon>Eukaryota</taxon>
        <taxon>Metazoa</taxon>
        <taxon>Spiralia</taxon>
        <taxon>Lophotrochozoa</taxon>
        <taxon>Mollusca</taxon>
        <taxon>Bivalvia</taxon>
        <taxon>Autobranchia</taxon>
        <taxon>Heteroconchia</taxon>
        <taxon>Euheterodonta</taxon>
        <taxon>Imparidentia</taxon>
        <taxon>Neoheterodontei</taxon>
        <taxon>Myida</taxon>
        <taxon>Myoidea</taxon>
        <taxon>Myidae</taxon>
        <taxon>Mya</taxon>
    </lineage>
</organism>
<accession>A0ABY7DPV4</accession>
<reference evidence="5" key="1">
    <citation type="submission" date="2022-11" db="EMBL/GenBank/DDBJ databases">
        <title>Centuries of genome instability and evolution in soft-shell clam transmissible cancer (bioRxiv).</title>
        <authorList>
            <person name="Hart S.F.M."/>
            <person name="Yonemitsu M.A."/>
            <person name="Giersch R.M."/>
            <person name="Beal B.F."/>
            <person name="Arriagada G."/>
            <person name="Davis B.W."/>
            <person name="Ostrander E.A."/>
            <person name="Goff S.P."/>
            <person name="Metzger M.J."/>
        </authorList>
    </citation>
    <scope>NUCLEOTIDE SEQUENCE</scope>
    <source>
        <strain evidence="5">MELC-2E11</strain>
        <tissue evidence="5">Siphon/mantle</tissue>
    </source>
</reference>
<evidence type="ECO:0000256" key="3">
    <source>
        <dbReference type="ARBA" id="ARBA00023043"/>
    </source>
</evidence>
<evidence type="ECO:0000256" key="4">
    <source>
        <dbReference type="PROSITE-ProRule" id="PRU00023"/>
    </source>
</evidence>
<dbReference type="PROSITE" id="PS50297">
    <property type="entry name" value="ANK_REP_REGION"/>
    <property type="match status" value="2"/>
</dbReference>
<dbReference type="PANTHER" id="PTHR24136">
    <property type="entry name" value="SOWAH (DROSOPHILA) HOMOLOG"/>
    <property type="match status" value="1"/>
</dbReference>
<dbReference type="EMBL" id="CP111013">
    <property type="protein sequence ID" value="WAQ97025.1"/>
    <property type="molecule type" value="Genomic_DNA"/>
</dbReference>
<dbReference type="InterPro" id="IPR002110">
    <property type="entry name" value="Ankyrin_rpt"/>
</dbReference>
<dbReference type="InterPro" id="IPR036770">
    <property type="entry name" value="Ankyrin_rpt-contain_sf"/>
</dbReference>
<dbReference type="SUPFAM" id="SSF48403">
    <property type="entry name" value="Ankyrin repeat"/>
    <property type="match status" value="1"/>
</dbReference>
<proteinExistence type="inferred from homology"/>
<evidence type="ECO:0000313" key="5">
    <source>
        <dbReference type="EMBL" id="WAQ97025.1"/>
    </source>
</evidence>
<dbReference type="PROSITE" id="PS50088">
    <property type="entry name" value="ANK_REPEAT"/>
    <property type="match status" value="2"/>
</dbReference>
<name>A0ABY7DPV4_MYAAR</name>
<dbReference type="Gene3D" id="1.25.40.20">
    <property type="entry name" value="Ankyrin repeat-containing domain"/>
    <property type="match status" value="2"/>
</dbReference>
<comment type="similarity">
    <text evidence="1">Belongs to the ankyrin SOCS box (ASB) family.</text>
</comment>